<feature type="region of interest" description="Disordered" evidence="1">
    <location>
        <begin position="153"/>
        <end position="184"/>
    </location>
</feature>
<gene>
    <name evidence="2" type="ORF">AYI68_g5844</name>
</gene>
<evidence type="ECO:0000256" key="1">
    <source>
        <dbReference type="SAM" id="MobiDB-lite"/>
    </source>
</evidence>
<organism evidence="2 3">
    <name type="scientific">Smittium mucronatum</name>
    <dbReference type="NCBI Taxonomy" id="133383"/>
    <lineage>
        <taxon>Eukaryota</taxon>
        <taxon>Fungi</taxon>
        <taxon>Fungi incertae sedis</taxon>
        <taxon>Zoopagomycota</taxon>
        <taxon>Kickxellomycotina</taxon>
        <taxon>Harpellomycetes</taxon>
        <taxon>Harpellales</taxon>
        <taxon>Legeriomycetaceae</taxon>
        <taxon>Smittium</taxon>
    </lineage>
</organism>
<name>A0A1R0GT62_9FUNG</name>
<dbReference type="Proteomes" id="UP000187455">
    <property type="component" value="Unassembled WGS sequence"/>
</dbReference>
<dbReference type="AlphaFoldDB" id="A0A1R0GT62"/>
<dbReference type="EMBL" id="LSSL01003806">
    <property type="protein sequence ID" value="OLY80069.1"/>
    <property type="molecule type" value="Genomic_DNA"/>
</dbReference>
<evidence type="ECO:0000313" key="3">
    <source>
        <dbReference type="Proteomes" id="UP000187455"/>
    </source>
</evidence>
<proteinExistence type="predicted"/>
<feature type="region of interest" description="Disordered" evidence="1">
    <location>
        <begin position="271"/>
        <end position="305"/>
    </location>
</feature>
<accession>A0A1R0GT62</accession>
<evidence type="ECO:0000313" key="2">
    <source>
        <dbReference type="EMBL" id="OLY80069.1"/>
    </source>
</evidence>
<reference evidence="2 3" key="1">
    <citation type="journal article" date="2016" name="Mol. Biol. Evol.">
        <title>Genome-Wide Survey of Gut Fungi (Harpellales) Reveals the First Horizontally Transferred Ubiquitin Gene from a Mosquito Host.</title>
        <authorList>
            <person name="Wang Y."/>
            <person name="White M.M."/>
            <person name="Kvist S."/>
            <person name="Moncalvo J.M."/>
        </authorList>
    </citation>
    <scope>NUCLEOTIDE SEQUENCE [LARGE SCALE GENOMIC DNA]</scope>
    <source>
        <strain evidence="2 3">ALG-7-W6</strain>
    </source>
</reference>
<protein>
    <submittedName>
        <fullName evidence="2">Uncharacterized protein</fullName>
    </submittedName>
</protein>
<keyword evidence="3" id="KW-1185">Reference proteome</keyword>
<comment type="caution">
    <text evidence="2">The sequence shown here is derived from an EMBL/GenBank/DDBJ whole genome shotgun (WGS) entry which is preliminary data.</text>
</comment>
<feature type="compositionally biased region" description="Low complexity" evidence="1">
    <location>
        <begin position="288"/>
        <end position="299"/>
    </location>
</feature>
<sequence>MLGDQYTPDKKQQDFPLNNISFDNYSKMSQSLTEEINPMLFQNYNNDQSTSNKDFFNPDQRAGDFNSVLSSFNGYNGSMGQQMGTIVDKMGSEKSVLNGRGDINDFYQLGYSTNMHSLTPGFNDPSRQNFITPIQQNFIDPIQQNFINPMQQNFNDSNHQNFNDHNQPNFKDSNQQNFNTTPHHSFNDHNQANFSDTARQNFTDFENSPLINASVHSSMMAGGGAKENNQTQVHPNDQKVDIGNYLPMAFQNNSSMSSPIFYNPSLPGISNYTSSPTVYPGKQRQKSKSLQSKPSPKLKSLSHRR</sequence>